<evidence type="ECO:0000256" key="2">
    <source>
        <dbReference type="ARBA" id="ARBA00011056"/>
    </source>
</evidence>
<dbReference type="InterPro" id="IPR038506">
    <property type="entry name" value="GLE1-like_sf"/>
</dbReference>
<dbReference type="PANTHER" id="PTHR12960:SF0">
    <property type="entry name" value="MRNA EXPORT FACTOR GLE1"/>
    <property type="match status" value="1"/>
</dbReference>
<dbReference type="Proteomes" id="UP001605036">
    <property type="component" value="Unassembled WGS sequence"/>
</dbReference>
<accession>A0ABD1YY52</accession>
<dbReference type="Pfam" id="PF07817">
    <property type="entry name" value="GLE1"/>
    <property type="match status" value="1"/>
</dbReference>
<evidence type="ECO:0000256" key="4">
    <source>
        <dbReference type="ARBA" id="ARBA00022816"/>
    </source>
</evidence>
<keyword evidence="7" id="KW-0906">Nuclear pore complex</keyword>
<evidence type="ECO:0000256" key="1">
    <source>
        <dbReference type="ARBA" id="ARBA00004567"/>
    </source>
</evidence>
<evidence type="ECO:0000256" key="7">
    <source>
        <dbReference type="ARBA" id="ARBA00023132"/>
    </source>
</evidence>
<organism evidence="12 13">
    <name type="scientific">Riccia fluitans</name>
    <dbReference type="NCBI Taxonomy" id="41844"/>
    <lineage>
        <taxon>Eukaryota</taxon>
        <taxon>Viridiplantae</taxon>
        <taxon>Streptophyta</taxon>
        <taxon>Embryophyta</taxon>
        <taxon>Marchantiophyta</taxon>
        <taxon>Marchantiopsida</taxon>
        <taxon>Marchantiidae</taxon>
        <taxon>Marchantiales</taxon>
        <taxon>Ricciaceae</taxon>
        <taxon>Riccia</taxon>
    </lineage>
</organism>
<dbReference type="Gene3D" id="1.25.40.510">
    <property type="entry name" value="GLE1-like"/>
    <property type="match status" value="1"/>
</dbReference>
<keyword evidence="4" id="KW-0509">mRNA transport</keyword>
<dbReference type="AlphaFoldDB" id="A0ABD1YY52"/>
<keyword evidence="6" id="KW-0811">Translocation</keyword>
<evidence type="ECO:0000256" key="8">
    <source>
        <dbReference type="ARBA" id="ARBA00023242"/>
    </source>
</evidence>
<keyword evidence="3" id="KW-0813">Transport</keyword>
<feature type="region of interest" description="Disordered" evidence="11">
    <location>
        <begin position="223"/>
        <end position="276"/>
    </location>
</feature>
<proteinExistence type="inferred from homology"/>
<evidence type="ECO:0000313" key="12">
    <source>
        <dbReference type="EMBL" id="KAL2635438.1"/>
    </source>
</evidence>
<dbReference type="GO" id="GO:0005643">
    <property type="term" value="C:nuclear pore"/>
    <property type="evidence" value="ECO:0007669"/>
    <property type="project" value="UniProtKB-SubCell"/>
</dbReference>
<name>A0ABD1YY52_9MARC</name>
<protein>
    <recommendedName>
        <fullName evidence="9">mRNA export factor GLE1</fullName>
    </recommendedName>
    <alternativeName>
        <fullName evidence="10">Nucleoporin GLE1</fullName>
    </alternativeName>
</protein>
<evidence type="ECO:0000256" key="3">
    <source>
        <dbReference type="ARBA" id="ARBA00022448"/>
    </source>
</evidence>
<evidence type="ECO:0000256" key="5">
    <source>
        <dbReference type="ARBA" id="ARBA00022927"/>
    </source>
</evidence>
<dbReference type="GO" id="GO:0015031">
    <property type="term" value="P:protein transport"/>
    <property type="evidence" value="ECO:0007669"/>
    <property type="project" value="UniProtKB-KW"/>
</dbReference>
<feature type="compositionally biased region" description="Acidic residues" evidence="11">
    <location>
        <begin position="96"/>
        <end position="106"/>
    </location>
</feature>
<gene>
    <name evidence="12" type="ORF">R1flu_006917</name>
</gene>
<feature type="region of interest" description="Disordered" evidence="11">
    <location>
        <begin position="88"/>
        <end position="146"/>
    </location>
</feature>
<comment type="caution">
    <text evidence="12">The sequence shown here is derived from an EMBL/GenBank/DDBJ whole genome shotgun (WGS) entry which is preliminary data.</text>
</comment>
<evidence type="ECO:0000256" key="9">
    <source>
        <dbReference type="ARBA" id="ARBA00026227"/>
    </source>
</evidence>
<keyword evidence="8" id="KW-0539">Nucleus</keyword>
<keyword evidence="5" id="KW-0653">Protein transport</keyword>
<evidence type="ECO:0000256" key="6">
    <source>
        <dbReference type="ARBA" id="ARBA00023010"/>
    </source>
</evidence>
<dbReference type="InterPro" id="IPR012476">
    <property type="entry name" value="GLE1"/>
</dbReference>
<feature type="region of interest" description="Disordered" evidence="11">
    <location>
        <begin position="51"/>
        <end position="70"/>
    </location>
</feature>
<keyword evidence="13" id="KW-1185">Reference proteome</keyword>
<sequence length="641" mass="72702">MIGTRLILTPKVPSPFGSVKWSPENLKKLDPNPDWGIDDLKQELKEIESRMAGPGLPHNTPPSARHTGSFGVSFRNVSKVADFGRKSRPFKMNAFDSDDESDSDEQVDQKQSTPVSVKPEVVEQRVPTPPTTPPIDSDLDRSPLLPKTERVEAALLELERERRQRVQEEFKNSLSFFEDSLNEEKDLMTTKFAQLEKEVAAKCEMARRSDKQDQRMIAEARDQHLSALQRDHEQRSQVEERRIRKEAAAEEARRRELAREKEQREKAKAEAEAEARRVAEIEKKKAEEEMAKRKAKADAAAAAAVQRAKQEAEAKKKAEDKAQAEALEAAEKVKVPKARVSEKAADHEEERLKKLKELQDASKQIVENPAVKKDLKVYERAIIKHLQQVSATQEQVRKKSAELIQTLQDPRGPPLQYMVVTFGSKILSQCESQIQKLPSFAFALAQVVVNVASQVPFVMESVLAQLHQVCIFTVPKYYVYNKNQYESDDAYYKILGYKEENGKLESTDDYVARMNAYITFYAALTQTELQGVGVNPHGISEAWAWCARLLNRIPANRTSASALESFLKTAGFRLYKTYPEPFRKLMNVIISDYLLSLKNNDDVDARAVVNRLETYLQTSQFVNSPEGRVMPVRDISSALRA</sequence>
<evidence type="ECO:0000256" key="10">
    <source>
        <dbReference type="ARBA" id="ARBA00029983"/>
    </source>
</evidence>
<evidence type="ECO:0000313" key="13">
    <source>
        <dbReference type="Proteomes" id="UP001605036"/>
    </source>
</evidence>
<dbReference type="GO" id="GO:0051028">
    <property type="term" value="P:mRNA transport"/>
    <property type="evidence" value="ECO:0007669"/>
    <property type="project" value="UniProtKB-KW"/>
</dbReference>
<evidence type="ECO:0000256" key="11">
    <source>
        <dbReference type="SAM" id="MobiDB-lite"/>
    </source>
</evidence>
<dbReference type="EMBL" id="JBHFFA010000003">
    <property type="protein sequence ID" value="KAL2635438.1"/>
    <property type="molecule type" value="Genomic_DNA"/>
</dbReference>
<reference evidence="12 13" key="1">
    <citation type="submission" date="2024-09" db="EMBL/GenBank/DDBJ databases">
        <title>Chromosome-scale assembly of Riccia fluitans.</title>
        <authorList>
            <person name="Paukszto L."/>
            <person name="Sawicki J."/>
            <person name="Karawczyk K."/>
            <person name="Piernik-Szablinska J."/>
            <person name="Szczecinska M."/>
            <person name="Mazdziarz M."/>
        </authorList>
    </citation>
    <scope>NUCLEOTIDE SEQUENCE [LARGE SCALE GENOMIC DNA]</scope>
    <source>
        <strain evidence="12">Rf_01</strain>
        <tissue evidence="12">Aerial parts of the thallus</tissue>
    </source>
</reference>
<comment type="subcellular location">
    <subcellularLocation>
        <location evidence="1">Nucleus</location>
        <location evidence="1">Nuclear pore complex</location>
    </subcellularLocation>
</comment>
<dbReference type="PANTHER" id="PTHR12960">
    <property type="entry name" value="GLE-1-RELATED"/>
    <property type="match status" value="1"/>
</dbReference>
<comment type="similarity">
    <text evidence="2">Belongs to the GLE1 family.</text>
</comment>